<evidence type="ECO:0000256" key="1">
    <source>
        <dbReference type="SAM" id="SignalP"/>
    </source>
</evidence>
<gene>
    <name evidence="2" type="ORF">Tco_0729877</name>
</gene>
<reference evidence="2" key="1">
    <citation type="journal article" date="2022" name="Int. J. Mol. Sci.">
        <title>Draft Genome of Tanacetum Coccineum: Genomic Comparison of Closely Related Tanacetum-Family Plants.</title>
        <authorList>
            <person name="Yamashiro T."/>
            <person name="Shiraishi A."/>
            <person name="Nakayama K."/>
            <person name="Satake H."/>
        </authorList>
    </citation>
    <scope>NUCLEOTIDE SEQUENCE</scope>
</reference>
<dbReference type="Proteomes" id="UP001151760">
    <property type="component" value="Unassembled WGS sequence"/>
</dbReference>
<feature type="signal peptide" evidence="1">
    <location>
        <begin position="1"/>
        <end position="35"/>
    </location>
</feature>
<keyword evidence="3" id="KW-1185">Reference proteome</keyword>
<proteinExistence type="predicted"/>
<keyword evidence="2" id="KW-0548">Nucleotidyltransferase</keyword>
<evidence type="ECO:0000313" key="2">
    <source>
        <dbReference type="EMBL" id="GJS79996.1"/>
    </source>
</evidence>
<organism evidence="2 3">
    <name type="scientific">Tanacetum coccineum</name>
    <dbReference type="NCBI Taxonomy" id="301880"/>
    <lineage>
        <taxon>Eukaryota</taxon>
        <taxon>Viridiplantae</taxon>
        <taxon>Streptophyta</taxon>
        <taxon>Embryophyta</taxon>
        <taxon>Tracheophyta</taxon>
        <taxon>Spermatophyta</taxon>
        <taxon>Magnoliopsida</taxon>
        <taxon>eudicotyledons</taxon>
        <taxon>Gunneridae</taxon>
        <taxon>Pentapetalae</taxon>
        <taxon>asterids</taxon>
        <taxon>campanulids</taxon>
        <taxon>Asterales</taxon>
        <taxon>Asteraceae</taxon>
        <taxon>Asteroideae</taxon>
        <taxon>Anthemideae</taxon>
        <taxon>Anthemidinae</taxon>
        <taxon>Tanacetum</taxon>
    </lineage>
</organism>
<reference evidence="2" key="2">
    <citation type="submission" date="2022-01" db="EMBL/GenBank/DDBJ databases">
        <authorList>
            <person name="Yamashiro T."/>
            <person name="Shiraishi A."/>
            <person name="Satake H."/>
            <person name="Nakayama K."/>
        </authorList>
    </citation>
    <scope>NUCLEOTIDE SEQUENCE</scope>
</reference>
<dbReference type="SUPFAM" id="SSF56219">
    <property type="entry name" value="DNase I-like"/>
    <property type="match status" value="1"/>
</dbReference>
<accession>A0ABQ4YSK5</accession>
<dbReference type="GO" id="GO:0003964">
    <property type="term" value="F:RNA-directed DNA polymerase activity"/>
    <property type="evidence" value="ECO:0007669"/>
    <property type="project" value="UniProtKB-KW"/>
</dbReference>
<sequence length="232" mass="26513">MFGLEKRCAKIGNNGARLWISRIIWLPLLLESVYTSMTNSKHGAKILNEWGPQNMMSESDDECNVMGESGTIYSAKWMNVIVDDMYLFTHPPVLPLKLPVTHANVGEICEEDEIDNGSFFQFSSAQPGVLIVIVSIWSCGCQFEGYSFTMDRIPQPPYDKLDRFLVTEGIISLYPSISALCLDRHLSDHRPILLREVLSDFGPTPFRFYQSWLRMEGFDSMVEHAWLSFSHF</sequence>
<feature type="chain" id="PRO_5045119353" evidence="1">
    <location>
        <begin position="36"/>
        <end position="232"/>
    </location>
</feature>
<comment type="caution">
    <text evidence="2">The sequence shown here is derived from an EMBL/GenBank/DDBJ whole genome shotgun (WGS) entry which is preliminary data.</text>
</comment>
<keyword evidence="2" id="KW-0695">RNA-directed DNA polymerase</keyword>
<keyword evidence="2" id="KW-0808">Transferase</keyword>
<dbReference type="InterPro" id="IPR036691">
    <property type="entry name" value="Endo/exonu/phosph_ase_sf"/>
</dbReference>
<protein>
    <submittedName>
        <fullName evidence="2">RNA-directed DNA polymerase, eukaryota</fullName>
    </submittedName>
</protein>
<keyword evidence="1" id="KW-0732">Signal</keyword>
<evidence type="ECO:0000313" key="3">
    <source>
        <dbReference type="Proteomes" id="UP001151760"/>
    </source>
</evidence>
<name>A0ABQ4YSK5_9ASTR</name>
<dbReference type="EMBL" id="BQNB010010638">
    <property type="protein sequence ID" value="GJS79996.1"/>
    <property type="molecule type" value="Genomic_DNA"/>
</dbReference>